<evidence type="ECO:0000313" key="3">
    <source>
        <dbReference type="Proteomes" id="UP000326041"/>
    </source>
</evidence>
<sequence>MCPLLLECGPAGSRGEGRTRTGPGAGRVIGGREASDRVVGRAGDRAVGRSPAGARGARSAAVPRPLHRPSTARPPPGGAPGAGHDPSRVRGRRDNVPLLRPPARL</sequence>
<dbReference type="Proteomes" id="UP000326041">
    <property type="component" value="Chromosome"/>
</dbReference>
<feature type="compositionally biased region" description="Basic and acidic residues" evidence="1">
    <location>
        <begin position="33"/>
        <end position="47"/>
    </location>
</feature>
<reference evidence="2 3" key="1">
    <citation type="submission" date="2017-09" db="EMBL/GenBank/DDBJ databases">
        <authorList>
            <person name="Lee N."/>
            <person name="Cho B.-K."/>
        </authorList>
    </citation>
    <scope>NUCLEOTIDE SEQUENCE [LARGE SCALE GENOMIC DNA]</scope>
    <source>
        <strain evidence="2 3">ATCC 13879</strain>
    </source>
</reference>
<evidence type="ECO:0000313" key="2">
    <source>
        <dbReference type="EMBL" id="QEV07241.1"/>
    </source>
</evidence>
<protein>
    <submittedName>
        <fullName evidence="2">Uncharacterized protein</fullName>
    </submittedName>
</protein>
<evidence type="ECO:0000256" key="1">
    <source>
        <dbReference type="SAM" id="MobiDB-lite"/>
    </source>
</evidence>
<feature type="region of interest" description="Disordered" evidence="1">
    <location>
        <begin position="1"/>
        <end position="105"/>
    </location>
</feature>
<feature type="compositionally biased region" description="Low complexity" evidence="1">
    <location>
        <begin position="48"/>
        <end position="64"/>
    </location>
</feature>
<accession>A0ABX6AWT1</accession>
<dbReference type="EMBL" id="CP023697">
    <property type="protein sequence ID" value="QEV07241.1"/>
    <property type="molecule type" value="Genomic_DNA"/>
</dbReference>
<proteinExistence type="predicted"/>
<gene>
    <name evidence="2" type="ORF">CP972_17765</name>
</gene>
<organism evidence="2 3">
    <name type="scientific">Streptomyces prasinus</name>
    <dbReference type="NCBI Taxonomy" id="67345"/>
    <lineage>
        <taxon>Bacteria</taxon>
        <taxon>Bacillati</taxon>
        <taxon>Actinomycetota</taxon>
        <taxon>Actinomycetes</taxon>
        <taxon>Kitasatosporales</taxon>
        <taxon>Streptomycetaceae</taxon>
        <taxon>Streptomyces</taxon>
    </lineage>
</organism>
<keyword evidence="3" id="KW-1185">Reference proteome</keyword>
<feature type="compositionally biased region" description="Basic and acidic residues" evidence="1">
    <location>
        <begin position="85"/>
        <end position="95"/>
    </location>
</feature>
<name>A0ABX6AWT1_9ACTN</name>